<dbReference type="AlphaFoldDB" id="A0A4P9X5A5"/>
<dbReference type="PANTHER" id="PTHR48016">
    <property type="entry name" value="MAP KINASE KINASE KINASE SSK2-RELATED-RELATED"/>
    <property type="match status" value="1"/>
</dbReference>
<dbReference type="Pfam" id="PF00069">
    <property type="entry name" value="Pkinase"/>
    <property type="match status" value="1"/>
</dbReference>
<dbReference type="PANTHER" id="PTHR48016:SF32">
    <property type="entry name" value="MITOGEN-ACTIVATED PROTEIN KINASE KINASE KINASE 4"/>
    <property type="match status" value="1"/>
</dbReference>
<dbReference type="PROSITE" id="PS00108">
    <property type="entry name" value="PROTEIN_KINASE_ST"/>
    <property type="match status" value="1"/>
</dbReference>
<comment type="similarity">
    <text evidence="1">Belongs to the protein kinase superfamily. STE Ser/Thr protein kinase family. MAP kinase kinase kinase subfamily.</text>
</comment>
<accession>A0A4P9X5A5</accession>
<name>A0A4P9X5A5_9FUNG</name>
<dbReference type="InterPro" id="IPR011009">
    <property type="entry name" value="Kinase-like_dom_sf"/>
</dbReference>
<evidence type="ECO:0000313" key="10">
    <source>
        <dbReference type="EMBL" id="RKP00241.1"/>
    </source>
</evidence>
<gene>
    <name evidence="10" type="ORF">CXG81DRAFT_13448</name>
</gene>
<keyword evidence="6" id="KW-0067">ATP-binding</keyword>
<keyword evidence="4" id="KW-0547">Nucleotide-binding</keyword>
<protein>
    <recommendedName>
        <fullName evidence="9">Protein kinase domain-containing protein</fullName>
    </recommendedName>
</protein>
<feature type="non-terminal residue" evidence="10">
    <location>
        <position position="1091"/>
    </location>
</feature>
<organism evidence="10 11">
    <name type="scientific">Caulochytrium protostelioides</name>
    <dbReference type="NCBI Taxonomy" id="1555241"/>
    <lineage>
        <taxon>Eukaryota</taxon>
        <taxon>Fungi</taxon>
        <taxon>Fungi incertae sedis</taxon>
        <taxon>Chytridiomycota</taxon>
        <taxon>Chytridiomycota incertae sedis</taxon>
        <taxon>Chytridiomycetes</taxon>
        <taxon>Caulochytriales</taxon>
        <taxon>Caulochytriaceae</taxon>
        <taxon>Caulochytrium</taxon>
    </lineage>
</organism>
<keyword evidence="11" id="KW-1185">Reference proteome</keyword>
<dbReference type="STRING" id="1555241.A0A4P9X5A5"/>
<evidence type="ECO:0000313" key="11">
    <source>
        <dbReference type="Proteomes" id="UP000274922"/>
    </source>
</evidence>
<evidence type="ECO:0000256" key="2">
    <source>
        <dbReference type="ARBA" id="ARBA00022527"/>
    </source>
</evidence>
<keyword evidence="3" id="KW-0808">Transferase</keyword>
<dbReference type="OrthoDB" id="1043025at2759"/>
<dbReference type="InterPro" id="IPR050538">
    <property type="entry name" value="MAP_kinase_kinase_kinase"/>
</dbReference>
<dbReference type="GO" id="GO:0004674">
    <property type="term" value="F:protein serine/threonine kinase activity"/>
    <property type="evidence" value="ECO:0007669"/>
    <property type="project" value="UniProtKB-KW"/>
</dbReference>
<evidence type="ECO:0000256" key="7">
    <source>
        <dbReference type="SAM" id="Coils"/>
    </source>
</evidence>
<evidence type="ECO:0000256" key="3">
    <source>
        <dbReference type="ARBA" id="ARBA00022679"/>
    </source>
</evidence>
<keyword evidence="5" id="KW-0418">Kinase</keyword>
<feature type="region of interest" description="Disordered" evidence="8">
    <location>
        <begin position="710"/>
        <end position="761"/>
    </location>
</feature>
<evidence type="ECO:0000256" key="6">
    <source>
        <dbReference type="ARBA" id="ARBA00022840"/>
    </source>
</evidence>
<evidence type="ECO:0000256" key="1">
    <source>
        <dbReference type="ARBA" id="ARBA00006529"/>
    </source>
</evidence>
<sequence>MTVPKLRERLEWSAMLTSVLTGDVVRQEKRRLSGAVLPKGSVDFSFQIWVHVRAVLHRRSVPEEIQRIEEMRADLEKVLDEVNRFEVSYAPNAKDPYDQVVGIMHKIDTAEALYPSRKAFRQDKPLFASSALQAKIAALTAWLSTTNSVRLQLALLTAWTCGSVSSLELNTTFIDRVLKESGVTGTFEIRQMRGLDELLLKSKRTMVENAPLFARIGLPTQIGELQTLASFPCRLMKEILRVQLSYAEKLNKYRGSTLHQLMDFFRASLNMAIRIKHSAVVLNEPAPGWTITNSVPSTYDQILLRGLHCYFELQKMSLRDNTESAFFKDAEMIETEWDIYRDQWVLVKGGDAEAAEQLCLLETLLMGKIHSYIESQLNPKQRYIYRMRYYSRMLESVKSRTRKTSRIIRALSIHLEQAADYALTGSYGDLLYSLMVTDHTLVRTTGYDGQNVLLFASPRVGKDPDIVERIVKNSLQSTKHDFDAGGDTSAVFAIQAKWTGSEMKGPRVSGFKKSYEIGLKRNRVRIVADSAAFLQSCRSLLENSIGTSSLNIVKASRPHMPAVYHAMQLMKRMMWRLGISMCKSIFQVCEITKHQGAMIDLVHEFFTFNAEYAWRIMRYISGNTQRRYLLGRLLRVASDWIGFCILDCPPHNPKTLKWCLSALEFTSTATEGRNIFAIEDREFAVLRLRVSRCMQLLMSHFGDGWGDAAQHETPVFAPQPRPSEPSLRGADRRLMDSHGASGVASGGGGSGNGGGDDASHDTPVVKARLAKIHALESDRHRRLQTGRLVGKALDASNAVDRNIGFLASSNSSISLRWQQGKFLGGGAVGSVYMGINLDTADVMAVKELRFQDVLKLDQLQKAIRDEMNVLQVLHHPYIVEYYGVEVHRDRMYIFMEYCPHSLSGLLDEHGRFRNEQIVRLYTKQMLTGLKYLHTHGIVHRDIKPANMLIGPTGIIKFADFGASKLYARSKTLTRTAGGAGGRTTDHSMGTLVGTPHYIAPEVITGEPVGKFGTQDVWSFGCCVLEMITGKKPWSDLDNEWAVMYHIGLGDKHPPLPVSDVSPEGIDFLQRCFTRPASARPSADELLSHPWL</sequence>
<dbReference type="GO" id="GO:0005524">
    <property type="term" value="F:ATP binding"/>
    <property type="evidence" value="ECO:0007669"/>
    <property type="project" value="UniProtKB-KW"/>
</dbReference>
<keyword evidence="2" id="KW-0723">Serine/threonine-protein kinase</keyword>
<dbReference type="GO" id="GO:0038066">
    <property type="term" value="P:p38MAPK cascade"/>
    <property type="evidence" value="ECO:0007669"/>
    <property type="project" value="TreeGrafter"/>
</dbReference>
<dbReference type="InterPro" id="IPR008271">
    <property type="entry name" value="Ser/Thr_kinase_AS"/>
</dbReference>
<dbReference type="Gene3D" id="1.10.510.10">
    <property type="entry name" value="Transferase(Phosphotransferase) domain 1"/>
    <property type="match status" value="1"/>
</dbReference>
<dbReference type="Proteomes" id="UP000274922">
    <property type="component" value="Unassembled WGS sequence"/>
</dbReference>
<evidence type="ECO:0000256" key="5">
    <source>
        <dbReference type="ARBA" id="ARBA00022777"/>
    </source>
</evidence>
<evidence type="ECO:0000256" key="4">
    <source>
        <dbReference type="ARBA" id="ARBA00022741"/>
    </source>
</evidence>
<dbReference type="InterPro" id="IPR000719">
    <property type="entry name" value="Prot_kinase_dom"/>
</dbReference>
<feature type="compositionally biased region" description="Gly residues" evidence="8">
    <location>
        <begin position="744"/>
        <end position="756"/>
    </location>
</feature>
<feature type="domain" description="Protein kinase" evidence="9">
    <location>
        <begin position="817"/>
        <end position="1091"/>
    </location>
</feature>
<dbReference type="SMART" id="SM00220">
    <property type="entry name" value="S_TKc"/>
    <property type="match status" value="1"/>
</dbReference>
<dbReference type="EMBL" id="ML014227">
    <property type="protein sequence ID" value="RKP00241.1"/>
    <property type="molecule type" value="Genomic_DNA"/>
</dbReference>
<dbReference type="SUPFAM" id="SSF56112">
    <property type="entry name" value="Protein kinase-like (PK-like)"/>
    <property type="match status" value="1"/>
</dbReference>
<dbReference type="PROSITE" id="PS50011">
    <property type="entry name" value="PROTEIN_KINASE_DOM"/>
    <property type="match status" value="1"/>
</dbReference>
<feature type="coiled-coil region" evidence="7">
    <location>
        <begin position="61"/>
        <end position="88"/>
    </location>
</feature>
<reference evidence="11" key="1">
    <citation type="journal article" date="2018" name="Nat. Microbiol.">
        <title>Leveraging single-cell genomics to expand the fungal tree of life.</title>
        <authorList>
            <person name="Ahrendt S.R."/>
            <person name="Quandt C.A."/>
            <person name="Ciobanu D."/>
            <person name="Clum A."/>
            <person name="Salamov A."/>
            <person name="Andreopoulos B."/>
            <person name="Cheng J.F."/>
            <person name="Woyke T."/>
            <person name="Pelin A."/>
            <person name="Henrissat B."/>
            <person name="Reynolds N.K."/>
            <person name="Benny G.L."/>
            <person name="Smith M.E."/>
            <person name="James T.Y."/>
            <person name="Grigoriev I.V."/>
        </authorList>
    </citation>
    <scope>NUCLEOTIDE SEQUENCE [LARGE SCALE GENOMIC DNA]</scope>
    <source>
        <strain evidence="11">ATCC 52028</strain>
    </source>
</reference>
<keyword evidence="7" id="KW-0175">Coiled coil</keyword>
<evidence type="ECO:0000256" key="8">
    <source>
        <dbReference type="SAM" id="MobiDB-lite"/>
    </source>
</evidence>
<evidence type="ECO:0000259" key="9">
    <source>
        <dbReference type="PROSITE" id="PS50011"/>
    </source>
</evidence>
<proteinExistence type="inferred from homology"/>